<dbReference type="SUPFAM" id="SSF51905">
    <property type="entry name" value="FAD/NAD(P)-binding domain"/>
    <property type="match status" value="1"/>
</dbReference>
<dbReference type="InterPro" id="IPR036188">
    <property type="entry name" value="FAD/NAD-bd_sf"/>
</dbReference>
<dbReference type="PANTHER" id="PTHR43422">
    <property type="entry name" value="THIAMINE THIAZOLE SYNTHASE"/>
    <property type="match status" value="1"/>
</dbReference>
<evidence type="ECO:0000313" key="2">
    <source>
        <dbReference type="EMBL" id="UJF35550.1"/>
    </source>
</evidence>
<sequence length="495" mass="54920">MNEGIHFGRLEGELSAASSPVFSRAIVIGGSMAGLLAAKVLSDRYNEVIILERDELPDRPANRPGTPQDHHPHRLQDLGKSILEKLFPGWTQDLLAEGAYDREGKEMHLISPLAALQFPYEKDEGCSRPLLEWVIRRRVMAEPRIRVLQGHEAVSLRTKTAEDKVTVTGVRVKKHRGSDVEELQADLVVDASGRYSRLPTWLEEMGFGKPETEILHARLAYSSRYYRIPEHLQNKYSTVLIDGDPSLAEGSGVFSPIEDGLAETTIYRAGGHYPPVDPDKYEQAAAELINPLLAEILAQLEPVGNPRGFRVPECRLNHYESMPAWPIGLLVIGDSICNFDPIYGQGISVAAAEAAELGKALEEVGSATDAGWELKLLQRFGTIILPAWWTIVVADLRWPGVNYEGPLSRRGIEFCQKYLDIVRKQALQGGDMELFGLLMSVQGLDKRPSALFGEEAVRSILIRCKQAVWLEDELEAGETLGVFLERNLPAFDPAS</sequence>
<reference evidence="2 3" key="1">
    <citation type="journal article" date="2024" name="Int. J. Syst. Evol. Microbiol.">
        <title>Paenibacillus hexagrammi sp. nov., a novel bacterium isolated from the gut content of Hexagrammos agrammus.</title>
        <authorList>
            <person name="Jung H.K."/>
            <person name="Kim D.G."/>
            <person name="Zin H."/>
            <person name="Park J."/>
            <person name="Jung H."/>
            <person name="Kim Y.O."/>
            <person name="Kong H.J."/>
            <person name="Kim J.W."/>
            <person name="Kim Y.S."/>
        </authorList>
    </citation>
    <scope>NUCLEOTIDE SEQUENCE [LARGE SCALE GENOMIC DNA]</scope>
    <source>
        <strain evidence="2 3">YPD9-1</strain>
    </source>
</reference>
<dbReference type="GO" id="GO:0004497">
    <property type="term" value="F:monooxygenase activity"/>
    <property type="evidence" value="ECO:0007669"/>
    <property type="project" value="UniProtKB-KW"/>
</dbReference>
<dbReference type="EMBL" id="CP090978">
    <property type="protein sequence ID" value="UJF35550.1"/>
    <property type="molecule type" value="Genomic_DNA"/>
</dbReference>
<dbReference type="Proteomes" id="UP001649230">
    <property type="component" value="Chromosome"/>
</dbReference>
<dbReference type="PANTHER" id="PTHR43422:SF3">
    <property type="entry name" value="THIAMINE THIAZOLE SYNTHASE"/>
    <property type="match status" value="1"/>
</dbReference>
<keyword evidence="2" id="KW-0503">Monooxygenase</keyword>
<gene>
    <name evidence="2" type="ORF">L0M14_10875</name>
</gene>
<accession>A0ABY3SQ78</accession>
<protein>
    <submittedName>
        <fullName evidence="2">FAD-dependent monooxygenase</fullName>
    </submittedName>
</protein>
<proteinExistence type="predicted"/>
<dbReference type="Pfam" id="PF01494">
    <property type="entry name" value="FAD_binding_3"/>
    <property type="match status" value="1"/>
</dbReference>
<keyword evidence="3" id="KW-1185">Reference proteome</keyword>
<dbReference type="Gene3D" id="3.50.50.60">
    <property type="entry name" value="FAD/NAD(P)-binding domain"/>
    <property type="match status" value="1"/>
</dbReference>
<dbReference type="RefSeq" id="WP_235122111.1">
    <property type="nucleotide sequence ID" value="NZ_CP090978.1"/>
</dbReference>
<name>A0ABY3SQ78_9BACL</name>
<keyword evidence="2" id="KW-0560">Oxidoreductase</keyword>
<feature type="domain" description="FAD-binding" evidence="1">
    <location>
        <begin position="25"/>
        <end position="365"/>
    </location>
</feature>
<evidence type="ECO:0000259" key="1">
    <source>
        <dbReference type="Pfam" id="PF01494"/>
    </source>
</evidence>
<evidence type="ECO:0000313" key="3">
    <source>
        <dbReference type="Proteomes" id="UP001649230"/>
    </source>
</evidence>
<organism evidence="2 3">
    <name type="scientific">Paenibacillus hexagrammi</name>
    <dbReference type="NCBI Taxonomy" id="2908839"/>
    <lineage>
        <taxon>Bacteria</taxon>
        <taxon>Bacillati</taxon>
        <taxon>Bacillota</taxon>
        <taxon>Bacilli</taxon>
        <taxon>Bacillales</taxon>
        <taxon>Paenibacillaceae</taxon>
        <taxon>Paenibacillus</taxon>
    </lineage>
</organism>
<dbReference type="InterPro" id="IPR002938">
    <property type="entry name" value="FAD-bd"/>
</dbReference>